<dbReference type="HOGENOM" id="CLU_000604_27_6_1"/>
<feature type="domain" description="ABC transporter" evidence="12">
    <location>
        <begin position="1272"/>
        <end position="1525"/>
    </location>
</feature>
<dbReference type="InterPro" id="IPR050173">
    <property type="entry name" value="ABC_transporter_C-like"/>
</dbReference>
<evidence type="ECO:0000256" key="4">
    <source>
        <dbReference type="ARBA" id="ARBA00022692"/>
    </source>
</evidence>
<keyword evidence="15" id="KW-1185">Reference proteome</keyword>
<dbReference type="FunFam" id="3.40.50.300:FF:000610">
    <property type="entry name" value="Multidrug resistance-associated ABC transporter"/>
    <property type="match status" value="1"/>
</dbReference>
<feature type="transmembrane region" description="Helical" evidence="11">
    <location>
        <begin position="330"/>
        <end position="349"/>
    </location>
</feature>
<keyword evidence="4 11" id="KW-0812">Transmembrane</keyword>
<dbReference type="FunFam" id="3.40.50.300:FF:000825">
    <property type="entry name" value="ABC bile acid transporter"/>
    <property type="match status" value="1"/>
</dbReference>
<feature type="domain" description="ABC transmembrane type-1" evidence="13">
    <location>
        <begin position="987"/>
        <end position="1238"/>
    </location>
</feature>
<dbReference type="Proteomes" id="UP000039046">
    <property type="component" value="Unassembled WGS sequence"/>
</dbReference>
<dbReference type="STRING" id="1531966.A0A0A1TFE3"/>
<evidence type="ECO:0000256" key="10">
    <source>
        <dbReference type="ARBA" id="ARBA00023180"/>
    </source>
</evidence>
<reference evidence="14 15" key="1">
    <citation type="journal article" date="2015" name="Genome Announc.">
        <title>Draft Genome Sequence and Gene Annotation of the Entomopathogenic Fungus Verticillium hemipterigenum.</title>
        <authorList>
            <person name="Horn F."/>
            <person name="Habel A."/>
            <person name="Scharf D.H."/>
            <person name="Dworschak J."/>
            <person name="Brakhage A.A."/>
            <person name="Guthke R."/>
            <person name="Hertweck C."/>
            <person name="Linde J."/>
        </authorList>
    </citation>
    <scope>NUCLEOTIDE SEQUENCE [LARGE SCALE GENOMIC DNA]</scope>
</reference>
<evidence type="ECO:0000256" key="5">
    <source>
        <dbReference type="ARBA" id="ARBA00022737"/>
    </source>
</evidence>
<evidence type="ECO:0000313" key="15">
    <source>
        <dbReference type="Proteomes" id="UP000039046"/>
    </source>
</evidence>
<dbReference type="GO" id="GO:0005524">
    <property type="term" value="F:ATP binding"/>
    <property type="evidence" value="ECO:0007669"/>
    <property type="project" value="UniProtKB-KW"/>
</dbReference>
<dbReference type="CDD" id="cd03244">
    <property type="entry name" value="ABCC_MRP_domain2"/>
    <property type="match status" value="1"/>
</dbReference>
<feature type="transmembrane region" description="Helical" evidence="11">
    <location>
        <begin position="271"/>
        <end position="294"/>
    </location>
</feature>
<feature type="transmembrane region" description="Helical" evidence="11">
    <location>
        <begin position="1182"/>
        <end position="1202"/>
    </location>
</feature>
<name>A0A0A1TFE3_9HYPO</name>
<feature type="transmembrane region" description="Helical" evidence="11">
    <location>
        <begin position="907"/>
        <end position="930"/>
    </location>
</feature>
<sequence>MDENNLRIASITTVGVAAITAVPALFSIGAQIRNRTPKDNFYEDHDGVSTPENIANFSNKTSKVVNVVFSVTAFATYLASAIIATSHHAAKGDHFLQLWLTAAAWAIIFIQVLCLAAHHNSIESHTLGGWAAGASFINTIVTTFQVYHLSDAKAFRHDVAFTLLTIAAVAGGLLTIAALCIPRRPRVEYNGERVDNEYGATLLSRYTWAWSWDLIQLGSKKGDLEQKDIPRPAAYARSARLVEMWNSLTYEGTLLWRILRAYSFEMAFQYGLALLKVALSLAPFALMQTLLHILETERYEERSLRTLAPLVIGMGAVSLLQQWLEGLLNWYTITGLSIPISAQLSTLVYEKSLRRKNVKTAEKTEANVDEEHDDDEDPAATLNSKQAIVNLIGVDARRIADFLSWQFQIIQSVMKLVMYSIYIVKLIGWVPFLAGLISWAVVLPFNYWASGKYVRTQDKIMKIRDTKVSVINEALQGIRQIKFAALERQWQDRILARRQKELSTIKIAFAYDSIVIACWIFSPVLLSVVALTVFALTNDLTPSIAFTAIGIFKSLEVALSVIPELLTFGLDTLVSVRRIGAYLGMSEMEQVVSVGPDVAIENAAIAWPVDGEVSDEDRFVLRNVDLSFPQGELSVISGRTGTGKSLLLSALLGEADLLSGSIYMPTTASPLDRHDAKAHAGNWILSGSVAYVSQTPWLESATLRENILFGLPYDETRYNEVITVCALKKDLEILEDGDSTELGANGINLSGGQKWRVTLARAIYSRAEILVMDDIFSAVDAHVGRQIFDKCIAGSICEGRTRILVTHHVGLVQSHTKYVVELGEGGVLNAGLTSDLAEDGTLELIKSHEAQANPTLATEESTAVNSEIASEGDEEETVPLQKVKSKDAKKFIEAETHAKGSVKGHVYSTYIAASGGVVLWLILFTFFIFCEGGDLAKAWWLNVWSDATQKHSSDLSVASIDTESSWNIFSLSNGMRYAPKNAFVSTSKPKDDSDLYYYIWVYGALSFGTAILQCLRILFVFLTGLRAAKVLFERILHVVLRTPLRWLDTVPVGRILNRMTSDFDTIDSRLAWTLSWTMGQAIGLTGICIAATVVTPVILPPAIVLVFVGAYVAKKYMDAARPMKRLESSCKSPIFELFNATLGGITTLRAYQKSDTYKGRMHYSIDTWSTNKVHYWILNRWMGFRMSLVGSTFTIIAGFLLVTSPSVSAGAAGFALAFVVDFSTSLLFGIRAYAQLELDMNATERVIEYCDLKTENQGGKQPPAAWPTSGAMEVKDLVVGYADGLPAVLKGVSFNVKDNERIGVIGRTGAGKSSLTLAIFRFLEARSGKIFIDGLDISEMDLHSLRSRLAIIPQDPVLFSGSIRTNLDPFDEHTDDQLRDCLNRVHLLDSVPGTPANESAAGNSSATPKNANIFHDLMSGISEGGGNLSQGQRQLLCIARAIVARPKIMVLDEATSAVDMSTDTLIQRSIREEFTDTTMIVIAHRLSTIADFDRILVLSEGQVAEFGTPKELWNTEGSIFRDMCESSGERKELEKTVLSGK</sequence>
<dbReference type="Gene3D" id="3.40.50.300">
    <property type="entry name" value="P-loop containing nucleotide triphosphate hydrolases"/>
    <property type="match status" value="2"/>
</dbReference>
<evidence type="ECO:0000313" key="14">
    <source>
        <dbReference type="EMBL" id="CEJ89051.1"/>
    </source>
</evidence>
<comment type="similarity">
    <text evidence="2">Belongs to the ABC transporter superfamily. ABCC family. Conjugate transporter (TC 3.A.1.208) subfamily.</text>
</comment>
<evidence type="ECO:0000256" key="9">
    <source>
        <dbReference type="ARBA" id="ARBA00023136"/>
    </source>
</evidence>
<dbReference type="SUPFAM" id="SSF90123">
    <property type="entry name" value="ABC transporter transmembrane region"/>
    <property type="match status" value="2"/>
</dbReference>
<dbReference type="InterPro" id="IPR027417">
    <property type="entry name" value="P-loop_NTPase"/>
</dbReference>
<evidence type="ECO:0000256" key="11">
    <source>
        <dbReference type="SAM" id="Phobius"/>
    </source>
</evidence>
<dbReference type="SUPFAM" id="SSF52540">
    <property type="entry name" value="P-loop containing nucleoside triphosphate hydrolases"/>
    <property type="match status" value="2"/>
</dbReference>
<dbReference type="PROSITE" id="PS50893">
    <property type="entry name" value="ABC_TRANSPORTER_2"/>
    <property type="match status" value="2"/>
</dbReference>
<dbReference type="CDD" id="cd03250">
    <property type="entry name" value="ABCC_MRP_domain1"/>
    <property type="match status" value="1"/>
</dbReference>
<feature type="transmembrane region" description="Helical" evidence="11">
    <location>
        <begin position="159"/>
        <end position="181"/>
    </location>
</feature>
<feature type="transmembrane region" description="Helical" evidence="11">
    <location>
        <begin position="64"/>
        <end position="84"/>
    </location>
</feature>
<evidence type="ECO:0000256" key="7">
    <source>
        <dbReference type="ARBA" id="ARBA00022840"/>
    </source>
</evidence>
<feature type="transmembrane region" description="Helical" evidence="11">
    <location>
        <begin position="995"/>
        <end position="1022"/>
    </location>
</feature>
<dbReference type="Pfam" id="PF00005">
    <property type="entry name" value="ABC_tran"/>
    <property type="match status" value="2"/>
</dbReference>
<dbReference type="InterPro" id="IPR003593">
    <property type="entry name" value="AAA+_ATPase"/>
</dbReference>
<dbReference type="InterPro" id="IPR017871">
    <property type="entry name" value="ABC_transporter-like_CS"/>
</dbReference>
<keyword evidence="8 11" id="KW-1133">Transmembrane helix</keyword>
<dbReference type="PROSITE" id="PS50929">
    <property type="entry name" value="ABC_TM1F"/>
    <property type="match status" value="2"/>
</dbReference>
<feature type="transmembrane region" description="Helical" evidence="11">
    <location>
        <begin position="127"/>
        <end position="147"/>
    </location>
</feature>
<feature type="domain" description="ABC transmembrane type-1" evidence="13">
    <location>
        <begin position="272"/>
        <end position="552"/>
    </location>
</feature>
<dbReference type="PROSITE" id="PS00211">
    <property type="entry name" value="ABC_TRANSPORTER_1"/>
    <property type="match status" value="1"/>
</dbReference>
<dbReference type="Pfam" id="PF00664">
    <property type="entry name" value="ABC_membrane"/>
    <property type="match status" value="2"/>
</dbReference>
<organism evidence="14 15">
    <name type="scientific">[Torrubiella] hemipterigena</name>
    <dbReference type="NCBI Taxonomy" id="1531966"/>
    <lineage>
        <taxon>Eukaryota</taxon>
        <taxon>Fungi</taxon>
        <taxon>Dikarya</taxon>
        <taxon>Ascomycota</taxon>
        <taxon>Pezizomycotina</taxon>
        <taxon>Sordariomycetes</taxon>
        <taxon>Hypocreomycetidae</taxon>
        <taxon>Hypocreales</taxon>
        <taxon>Clavicipitaceae</taxon>
        <taxon>Clavicipitaceae incertae sedis</taxon>
        <taxon>'Torrubiella' clade</taxon>
    </lineage>
</organism>
<keyword evidence="7" id="KW-0067">ATP-binding</keyword>
<dbReference type="SMART" id="SM00382">
    <property type="entry name" value="AAA"/>
    <property type="match status" value="2"/>
</dbReference>
<dbReference type="PANTHER" id="PTHR24223:SF456">
    <property type="entry name" value="MULTIDRUG RESISTANCE-ASSOCIATED PROTEIN LETHAL(2)03659"/>
    <property type="match status" value="1"/>
</dbReference>
<dbReference type="GO" id="GO:0016020">
    <property type="term" value="C:membrane"/>
    <property type="evidence" value="ECO:0007669"/>
    <property type="project" value="UniProtKB-SubCell"/>
</dbReference>
<accession>A0A0A1TFE3</accession>
<evidence type="ECO:0008006" key="16">
    <source>
        <dbReference type="Google" id="ProtNLM"/>
    </source>
</evidence>
<feature type="transmembrane region" description="Helical" evidence="11">
    <location>
        <begin position="429"/>
        <end position="449"/>
    </location>
</feature>
<evidence type="ECO:0000256" key="3">
    <source>
        <dbReference type="ARBA" id="ARBA00022448"/>
    </source>
</evidence>
<gene>
    <name evidence="14" type="ORF">VHEMI04968</name>
</gene>
<dbReference type="InterPro" id="IPR011527">
    <property type="entry name" value="ABC1_TM_dom"/>
</dbReference>
<dbReference type="InterPro" id="IPR003439">
    <property type="entry name" value="ABC_transporter-like_ATP-bd"/>
</dbReference>
<keyword evidence="9 11" id="KW-0472">Membrane</keyword>
<dbReference type="PANTHER" id="PTHR24223">
    <property type="entry name" value="ATP-BINDING CASSETTE SUB-FAMILY C"/>
    <property type="match status" value="1"/>
</dbReference>
<dbReference type="GO" id="GO:0140359">
    <property type="term" value="F:ABC-type transporter activity"/>
    <property type="evidence" value="ECO:0007669"/>
    <property type="project" value="InterPro"/>
</dbReference>
<dbReference type="CDD" id="cd18604">
    <property type="entry name" value="ABC_6TM_VMR1_D2_like"/>
    <property type="match status" value="1"/>
</dbReference>
<dbReference type="Gene3D" id="1.20.1560.10">
    <property type="entry name" value="ABC transporter type 1, transmembrane domain"/>
    <property type="match status" value="2"/>
</dbReference>
<feature type="domain" description="ABC transporter" evidence="12">
    <location>
        <begin position="598"/>
        <end position="849"/>
    </location>
</feature>
<evidence type="ECO:0000256" key="8">
    <source>
        <dbReference type="ARBA" id="ARBA00022989"/>
    </source>
</evidence>
<evidence type="ECO:0000259" key="13">
    <source>
        <dbReference type="PROSITE" id="PS50929"/>
    </source>
</evidence>
<feature type="transmembrane region" description="Helical" evidence="11">
    <location>
        <begin position="96"/>
        <end position="115"/>
    </location>
</feature>
<feature type="transmembrane region" description="Helical" evidence="11">
    <location>
        <begin position="1208"/>
        <end position="1230"/>
    </location>
</feature>
<feature type="transmembrane region" description="Helical" evidence="11">
    <location>
        <begin position="1082"/>
        <end position="1113"/>
    </location>
</feature>
<dbReference type="InterPro" id="IPR036640">
    <property type="entry name" value="ABC1_TM_sf"/>
</dbReference>
<evidence type="ECO:0000256" key="2">
    <source>
        <dbReference type="ARBA" id="ARBA00009726"/>
    </source>
</evidence>
<keyword evidence="5" id="KW-0677">Repeat</keyword>
<dbReference type="GO" id="GO:0016887">
    <property type="term" value="F:ATP hydrolysis activity"/>
    <property type="evidence" value="ECO:0007669"/>
    <property type="project" value="InterPro"/>
</dbReference>
<feature type="transmembrane region" description="Helical" evidence="11">
    <location>
        <begin position="6"/>
        <end position="28"/>
    </location>
</feature>
<keyword evidence="6" id="KW-0547">Nucleotide-binding</keyword>
<evidence type="ECO:0000259" key="12">
    <source>
        <dbReference type="PROSITE" id="PS50893"/>
    </source>
</evidence>
<evidence type="ECO:0000256" key="1">
    <source>
        <dbReference type="ARBA" id="ARBA00004141"/>
    </source>
</evidence>
<evidence type="ECO:0000256" key="6">
    <source>
        <dbReference type="ARBA" id="ARBA00022741"/>
    </source>
</evidence>
<feature type="transmembrane region" description="Helical" evidence="11">
    <location>
        <begin position="507"/>
        <end position="536"/>
    </location>
</feature>
<keyword evidence="3" id="KW-0813">Transport</keyword>
<proteinExistence type="inferred from homology"/>
<keyword evidence="10" id="KW-0325">Glycoprotein</keyword>
<comment type="subcellular location">
    <subcellularLocation>
        <location evidence="1">Membrane</location>
        <topology evidence="1">Multi-pass membrane protein</topology>
    </subcellularLocation>
</comment>
<protein>
    <recommendedName>
        <fullName evidence="16">ABC transporter</fullName>
    </recommendedName>
</protein>
<dbReference type="OrthoDB" id="6500128at2759"/>
<dbReference type="EMBL" id="CDHN01000002">
    <property type="protein sequence ID" value="CEJ89051.1"/>
    <property type="molecule type" value="Genomic_DNA"/>
</dbReference>
<dbReference type="CDD" id="cd18596">
    <property type="entry name" value="ABC_6TM_VMR1_D1_like"/>
    <property type="match status" value="1"/>
</dbReference>